<gene>
    <name evidence="2" type="ORF">HAND00432_LOCUS34190</name>
</gene>
<protein>
    <submittedName>
        <fullName evidence="2">Uncharacterized protein</fullName>
    </submittedName>
</protein>
<proteinExistence type="predicted"/>
<organism evidence="2">
    <name type="scientific">Hemiselmis andersenii</name>
    <name type="common">Cryptophyte alga</name>
    <dbReference type="NCBI Taxonomy" id="464988"/>
    <lineage>
        <taxon>Eukaryota</taxon>
        <taxon>Cryptophyceae</taxon>
        <taxon>Cryptomonadales</taxon>
        <taxon>Hemiselmidaceae</taxon>
        <taxon>Hemiselmis</taxon>
    </lineage>
</organism>
<feature type="region of interest" description="Disordered" evidence="1">
    <location>
        <begin position="131"/>
        <end position="150"/>
    </location>
</feature>
<evidence type="ECO:0000313" key="2">
    <source>
        <dbReference type="EMBL" id="CAD8983180.1"/>
    </source>
</evidence>
<evidence type="ECO:0000256" key="1">
    <source>
        <dbReference type="SAM" id="MobiDB-lite"/>
    </source>
</evidence>
<sequence length="150" mass="16521">MESELGHALASTGTSNQWSMLDGVTTKVNKKLPKDMQVTPRQLDAFLQQVGDAELRKHGIWRTSFGAKYMPIIVVNPALGRILRLCNGAEPPCSCGALNQREDRFLSSHAYNAGRHALVASSHKASCGQWTPPQTSHLHSWRRGFTDPNA</sequence>
<name>A0A6T8I8D6_HEMAN</name>
<reference evidence="2" key="1">
    <citation type="submission" date="2021-01" db="EMBL/GenBank/DDBJ databases">
        <authorList>
            <person name="Corre E."/>
            <person name="Pelletier E."/>
            <person name="Niang G."/>
            <person name="Scheremetjew M."/>
            <person name="Finn R."/>
            <person name="Kale V."/>
            <person name="Holt S."/>
            <person name="Cochrane G."/>
            <person name="Meng A."/>
            <person name="Brown T."/>
            <person name="Cohen L."/>
        </authorList>
    </citation>
    <scope>NUCLEOTIDE SEQUENCE</scope>
    <source>
        <strain evidence="2">CCMP644</strain>
    </source>
</reference>
<accession>A0A6T8I8D6</accession>
<dbReference type="EMBL" id="HBFX01056812">
    <property type="protein sequence ID" value="CAD8983180.1"/>
    <property type="molecule type" value="Transcribed_RNA"/>
</dbReference>
<dbReference type="AlphaFoldDB" id="A0A6T8I8D6"/>